<dbReference type="PANTHER" id="PTHR30445">
    <property type="entry name" value="K(+)_H(+) ANTIPORTER SUBUNIT KHTT"/>
    <property type="match status" value="1"/>
</dbReference>
<dbReference type="Gene3D" id="3.30.70.1450">
    <property type="entry name" value="Regulator of K+ conductance, C-terminal domain"/>
    <property type="match status" value="1"/>
</dbReference>
<feature type="domain" description="Potassium/proton antiporter subunit KhtT-like N-terminal" evidence="2">
    <location>
        <begin position="1"/>
        <end position="68"/>
    </location>
</feature>
<keyword evidence="4" id="KW-1185">Reference proteome</keyword>
<dbReference type="PANTHER" id="PTHR30445:SF8">
    <property type="entry name" value="K(+)_H(+) ANTIPORTER SUBUNIT KHTT"/>
    <property type="match status" value="1"/>
</dbReference>
<dbReference type="Proteomes" id="UP000011669">
    <property type="component" value="Unassembled WGS sequence"/>
</dbReference>
<protein>
    <submittedName>
        <fullName evidence="3">Potassium/proton antiporter regulatory subunit, cpa2 family protein</fullName>
    </submittedName>
</protein>
<dbReference type="STRING" id="1227455.C449_16403"/>
<accession>M0MAG6</accession>
<dbReference type="EMBL" id="AOMD01000033">
    <property type="protein sequence ID" value="EMA42741.1"/>
    <property type="molecule type" value="Genomic_DNA"/>
</dbReference>
<gene>
    <name evidence="3" type="ORF">C449_16403</name>
</gene>
<dbReference type="InterPro" id="IPR058776">
    <property type="entry name" value="KhtT-like_N"/>
</dbReference>
<dbReference type="AlphaFoldDB" id="M0MAG6"/>
<dbReference type="InterPro" id="IPR036721">
    <property type="entry name" value="RCK_C_sf"/>
</dbReference>
<evidence type="ECO:0000259" key="2">
    <source>
        <dbReference type="Pfam" id="PF25991"/>
    </source>
</evidence>
<dbReference type="Pfam" id="PF02080">
    <property type="entry name" value="TrkA_C"/>
    <property type="match status" value="1"/>
</dbReference>
<dbReference type="InParanoid" id="M0MAG6"/>
<dbReference type="OrthoDB" id="338309at2157"/>
<dbReference type="SUPFAM" id="SSF116726">
    <property type="entry name" value="TrkA C-terminal domain-like"/>
    <property type="match status" value="1"/>
</dbReference>
<dbReference type="GO" id="GO:0008324">
    <property type="term" value="F:monoatomic cation transmembrane transporter activity"/>
    <property type="evidence" value="ECO:0007669"/>
    <property type="project" value="InterPro"/>
</dbReference>
<dbReference type="InterPro" id="IPR006037">
    <property type="entry name" value="RCK_C"/>
</dbReference>
<dbReference type="GO" id="GO:0006813">
    <property type="term" value="P:potassium ion transport"/>
    <property type="evidence" value="ECO:0007669"/>
    <property type="project" value="InterPro"/>
</dbReference>
<dbReference type="PATRIC" id="fig|1227455.4.peg.3340"/>
<dbReference type="Pfam" id="PF25991">
    <property type="entry name" value="KhtT_N"/>
    <property type="match status" value="1"/>
</dbReference>
<dbReference type="PIRSF" id="PIRSF005028">
    <property type="entry name" value="KhtT"/>
    <property type="match status" value="1"/>
</dbReference>
<proteinExistence type="predicted"/>
<sequence length="174" mass="19102">MTVYETDLPGVGKKFEVELDGERRLVVVIHNTGRREVFVRPEPDADAEKLFDLSDRLARQVGTILEGAYFQPIRTDSIETVLSDDALIEWVNVGPESPFVGGTLAETRLREEIGVSVVAIQRGEETITNPGPDTEIGTDDTLVVLGSRDACRRLHDLAAGDRTLDDDPDDPDAT</sequence>
<feature type="domain" description="RCK C-terminal" evidence="1">
    <location>
        <begin position="89"/>
        <end position="157"/>
    </location>
</feature>
<evidence type="ECO:0000313" key="3">
    <source>
        <dbReference type="EMBL" id="EMA42741.1"/>
    </source>
</evidence>
<name>M0MAG6_9EURY</name>
<dbReference type="InterPro" id="IPR026278">
    <property type="entry name" value="KhtT"/>
</dbReference>
<reference evidence="3 4" key="1">
    <citation type="journal article" date="2014" name="PLoS Genet.">
        <title>Phylogenetically driven sequencing of extremely halophilic archaea reveals strategies for static and dynamic osmo-response.</title>
        <authorList>
            <person name="Becker E.A."/>
            <person name="Seitzer P.M."/>
            <person name="Tritt A."/>
            <person name="Larsen D."/>
            <person name="Krusor M."/>
            <person name="Yao A.I."/>
            <person name="Wu D."/>
            <person name="Madern D."/>
            <person name="Eisen J.A."/>
            <person name="Darling A.E."/>
            <person name="Facciotti M.T."/>
        </authorList>
    </citation>
    <scope>NUCLEOTIDE SEQUENCE [LARGE SCALE GENOMIC DNA]</scope>
    <source>
        <strain evidence="3 4">DSM 5350</strain>
    </source>
</reference>
<comment type="caution">
    <text evidence="3">The sequence shown here is derived from an EMBL/GenBank/DDBJ whole genome shotgun (WGS) entry which is preliminary data.</text>
</comment>
<evidence type="ECO:0000313" key="4">
    <source>
        <dbReference type="Proteomes" id="UP000011669"/>
    </source>
</evidence>
<dbReference type="RefSeq" id="WP_006079137.1">
    <property type="nucleotide sequence ID" value="NZ_AOMD01000033.1"/>
</dbReference>
<organism evidence="3 4">
    <name type="scientific">Halococcus saccharolyticus DSM 5350</name>
    <dbReference type="NCBI Taxonomy" id="1227455"/>
    <lineage>
        <taxon>Archaea</taxon>
        <taxon>Methanobacteriati</taxon>
        <taxon>Methanobacteriota</taxon>
        <taxon>Stenosarchaea group</taxon>
        <taxon>Halobacteria</taxon>
        <taxon>Halobacteriales</taxon>
        <taxon>Halococcaceae</taxon>
        <taxon>Halococcus</taxon>
    </lineage>
</organism>
<evidence type="ECO:0000259" key="1">
    <source>
        <dbReference type="Pfam" id="PF02080"/>
    </source>
</evidence>
<dbReference type="InterPro" id="IPR050144">
    <property type="entry name" value="AAE_transporter"/>
</dbReference>